<proteinExistence type="inferred from homology"/>
<gene>
    <name evidence="4" type="ORF">TOLI1172_LOCUS9251</name>
</gene>
<dbReference type="GO" id="GO:0033204">
    <property type="term" value="F:ribonuclease P RNA binding"/>
    <property type="evidence" value="ECO:0007669"/>
    <property type="project" value="InterPro"/>
</dbReference>
<accession>A0A7S0ZKM7</accession>
<dbReference type="PANTHER" id="PTHR13348">
    <property type="entry name" value="RIBONUCLEASE P SUBUNIT P29"/>
    <property type="match status" value="1"/>
</dbReference>
<feature type="region of interest" description="Disordered" evidence="3">
    <location>
        <begin position="74"/>
        <end position="101"/>
    </location>
</feature>
<dbReference type="GO" id="GO:0005634">
    <property type="term" value="C:nucleus"/>
    <property type="evidence" value="ECO:0007669"/>
    <property type="project" value="UniProtKB-SubCell"/>
</dbReference>
<evidence type="ECO:0000256" key="3">
    <source>
        <dbReference type="SAM" id="MobiDB-lite"/>
    </source>
</evidence>
<dbReference type="PANTHER" id="PTHR13348:SF0">
    <property type="entry name" value="RIBONUCLEASE P PROTEIN SUBUNIT P29"/>
    <property type="match status" value="1"/>
</dbReference>
<dbReference type="GO" id="GO:0006364">
    <property type="term" value="P:rRNA processing"/>
    <property type="evidence" value="ECO:0007669"/>
    <property type="project" value="TreeGrafter"/>
</dbReference>
<dbReference type="GO" id="GO:0030677">
    <property type="term" value="C:ribonuclease P complex"/>
    <property type="evidence" value="ECO:0007669"/>
    <property type="project" value="InterPro"/>
</dbReference>
<dbReference type="InterPro" id="IPR016848">
    <property type="entry name" value="RNase_P/MRP_Rpp29-subunit"/>
</dbReference>
<dbReference type="GO" id="GO:0001682">
    <property type="term" value="P:tRNA 5'-leader removal"/>
    <property type="evidence" value="ECO:0007669"/>
    <property type="project" value="InterPro"/>
</dbReference>
<comment type="subcellular location">
    <subcellularLocation>
        <location evidence="1">Nucleus</location>
    </subcellularLocation>
</comment>
<dbReference type="Pfam" id="PF01868">
    <property type="entry name" value="RNase_P-MRP_p29"/>
    <property type="match status" value="1"/>
</dbReference>
<dbReference type="GO" id="GO:0000172">
    <property type="term" value="C:ribonuclease MRP complex"/>
    <property type="evidence" value="ECO:0007669"/>
    <property type="project" value="InterPro"/>
</dbReference>
<organism evidence="4">
    <name type="scientific">Timspurckia oligopyrenoides</name>
    <dbReference type="NCBI Taxonomy" id="708627"/>
    <lineage>
        <taxon>Eukaryota</taxon>
        <taxon>Rhodophyta</taxon>
        <taxon>Bangiophyceae</taxon>
        <taxon>Porphyridiales</taxon>
        <taxon>Porphyridiaceae</taxon>
        <taxon>Timspurckia</taxon>
    </lineage>
</organism>
<dbReference type="Gene3D" id="2.30.30.210">
    <property type="entry name" value="Ribonuclease P/MRP, subunit p29"/>
    <property type="match status" value="1"/>
</dbReference>
<dbReference type="SMART" id="SM00538">
    <property type="entry name" value="POP4"/>
    <property type="match status" value="1"/>
</dbReference>
<evidence type="ECO:0000313" key="4">
    <source>
        <dbReference type="EMBL" id="CAD8824852.1"/>
    </source>
</evidence>
<evidence type="ECO:0000256" key="1">
    <source>
        <dbReference type="ARBA" id="ARBA00004123"/>
    </source>
</evidence>
<dbReference type="AlphaFoldDB" id="A0A7S0ZKM7"/>
<dbReference type="InterPro" id="IPR023534">
    <property type="entry name" value="Rof/RNase_P-like"/>
</dbReference>
<dbReference type="EMBL" id="HBFP01012813">
    <property type="protein sequence ID" value="CAD8824852.1"/>
    <property type="molecule type" value="Transcribed_RNA"/>
</dbReference>
<protein>
    <submittedName>
        <fullName evidence="4">Uncharacterized protein</fullName>
    </submittedName>
</protein>
<dbReference type="InterPro" id="IPR002730">
    <property type="entry name" value="Rpp29/RNP1"/>
</dbReference>
<sequence length="281" mass="32197">MENEGGLYCSLPRGLQPHGIVRGEHTGDVSGVHEYVQNALVINESTLVNAEQTVRNKLQQRVLLLDYQKQPSASPQLSITKQPFDAKRKSRRGKPRNRAAFQTNLRENEKKYKVYEPIALLWADYAYEQLENLVVQWRSFVSSTKENVNQKQSAARDKVGEAISRMEFHGAFVKVERSSSSGFVGVYGIIALDTSRMWSIVDPNDKWIQVPKHAVILRVYLPFAKQNWIQLKPVLPEIQSPKMIKSQMDERFASVLMNGAAFTVRPADRSMRKWKKRLLQV</sequence>
<name>A0A7S0ZKM7_9RHOD</name>
<feature type="compositionally biased region" description="Basic residues" evidence="3">
    <location>
        <begin position="88"/>
        <end position="97"/>
    </location>
</feature>
<comment type="similarity">
    <text evidence="2">Belongs to the eukaryotic/archaeal RNase P protein component 1 family.</text>
</comment>
<reference evidence="4" key="1">
    <citation type="submission" date="2021-01" db="EMBL/GenBank/DDBJ databases">
        <authorList>
            <person name="Corre E."/>
            <person name="Pelletier E."/>
            <person name="Niang G."/>
            <person name="Scheremetjew M."/>
            <person name="Finn R."/>
            <person name="Kale V."/>
            <person name="Holt S."/>
            <person name="Cochrane G."/>
            <person name="Meng A."/>
            <person name="Brown T."/>
            <person name="Cohen L."/>
        </authorList>
    </citation>
    <scope>NUCLEOTIDE SEQUENCE</scope>
    <source>
        <strain evidence="4">CCMP3278</strain>
    </source>
</reference>
<dbReference type="InterPro" id="IPR036980">
    <property type="entry name" value="RNase_P/MRP_Rpp29_sf"/>
</dbReference>
<evidence type="ECO:0000256" key="2">
    <source>
        <dbReference type="ARBA" id="ARBA00006181"/>
    </source>
</evidence>
<dbReference type="SUPFAM" id="SSF101744">
    <property type="entry name" value="Rof/RNase P subunit-like"/>
    <property type="match status" value="1"/>
</dbReference>